<dbReference type="Proteomes" id="UP001054837">
    <property type="component" value="Unassembled WGS sequence"/>
</dbReference>
<name>A0AAV4MVG5_9ARAC</name>
<sequence>MLLTTSSQRGDRSSTNTRRTETSRFYRNERATQTFRPHKKSDGRIEDLAQITEEEYGLILRITEIGEKVAENSKQNWKEE</sequence>
<protein>
    <submittedName>
        <fullName evidence="2">Uncharacterized protein</fullName>
    </submittedName>
</protein>
<dbReference type="EMBL" id="BPLQ01000856">
    <property type="protein sequence ID" value="GIX75768.1"/>
    <property type="molecule type" value="Genomic_DNA"/>
</dbReference>
<gene>
    <name evidence="2" type="ORF">CDAR_220901</name>
</gene>
<reference evidence="2 3" key="1">
    <citation type="submission" date="2021-06" db="EMBL/GenBank/DDBJ databases">
        <title>Caerostris darwini draft genome.</title>
        <authorList>
            <person name="Kono N."/>
            <person name="Arakawa K."/>
        </authorList>
    </citation>
    <scope>NUCLEOTIDE SEQUENCE [LARGE SCALE GENOMIC DNA]</scope>
</reference>
<proteinExistence type="predicted"/>
<comment type="caution">
    <text evidence="2">The sequence shown here is derived from an EMBL/GenBank/DDBJ whole genome shotgun (WGS) entry which is preliminary data.</text>
</comment>
<organism evidence="2 3">
    <name type="scientific">Caerostris darwini</name>
    <dbReference type="NCBI Taxonomy" id="1538125"/>
    <lineage>
        <taxon>Eukaryota</taxon>
        <taxon>Metazoa</taxon>
        <taxon>Ecdysozoa</taxon>
        <taxon>Arthropoda</taxon>
        <taxon>Chelicerata</taxon>
        <taxon>Arachnida</taxon>
        <taxon>Araneae</taxon>
        <taxon>Araneomorphae</taxon>
        <taxon>Entelegynae</taxon>
        <taxon>Araneoidea</taxon>
        <taxon>Araneidae</taxon>
        <taxon>Caerostris</taxon>
    </lineage>
</organism>
<evidence type="ECO:0000313" key="3">
    <source>
        <dbReference type="Proteomes" id="UP001054837"/>
    </source>
</evidence>
<feature type="region of interest" description="Disordered" evidence="1">
    <location>
        <begin position="1"/>
        <end position="24"/>
    </location>
</feature>
<accession>A0AAV4MVG5</accession>
<dbReference type="AlphaFoldDB" id="A0AAV4MVG5"/>
<evidence type="ECO:0000313" key="2">
    <source>
        <dbReference type="EMBL" id="GIX75768.1"/>
    </source>
</evidence>
<keyword evidence="3" id="KW-1185">Reference proteome</keyword>
<evidence type="ECO:0000256" key="1">
    <source>
        <dbReference type="SAM" id="MobiDB-lite"/>
    </source>
</evidence>